<feature type="repeat" description="WD" evidence="3">
    <location>
        <begin position="740"/>
        <end position="781"/>
    </location>
</feature>
<feature type="repeat" description="WD" evidence="3">
    <location>
        <begin position="568"/>
        <end position="609"/>
    </location>
</feature>
<evidence type="ECO:0000256" key="2">
    <source>
        <dbReference type="ARBA" id="ARBA00022737"/>
    </source>
</evidence>
<dbReference type="PROSITE" id="PS50082">
    <property type="entry name" value="WD_REPEATS_2"/>
    <property type="match status" value="13"/>
</dbReference>
<organism evidence="4 5">
    <name type="scientific">Serendipita vermifera MAFF 305830</name>
    <dbReference type="NCBI Taxonomy" id="933852"/>
    <lineage>
        <taxon>Eukaryota</taxon>
        <taxon>Fungi</taxon>
        <taxon>Dikarya</taxon>
        <taxon>Basidiomycota</taxon>
        <taxon>Agaricomycotina</taxon>
        <taxon>Agaricomycetes</taxon>
        <taxon>Sebacinales</taxon>
        <taxon>Serendipitaceae</taxon>
        <taxon>Serendipita</taxon>
    </lineage>
</organism>
<dbReference type="Gene3D" id="3.40.1090.10">
    <property type="entry name" value="Cytosolic phospholipase A2 catalytic domain"/>
    <property type="match status" value="1"/>
</dbReference>
<dbReference type="InterPro" id="IPR050349">
    <property type="entry name" value="WD_LIS1/nudF_dynein_reg"/>
</dbReference>
<dbReference type="InterPro" id="IPR036322">
    <property type="entry name" value="WD40_repeat_dom_sf"/>
</dbReference>
<name>A0A0C3AJC2_SERVB</name>
<gene>
    <name evidence="4" type="ORF">M408DRAFT_334123</name>
</gene>
<dbReference type="AlphaFoldDB" id="A0A0C3AJC2"/>
<reference evidence="4 5" key="1">
    <citation type="submission" date="2014-04" db="EMBL/GenBank/DDBJ databases">
        <authorList>
            <consortium name="DOE Joint Genome Institute"/>
            <person name="Kuo A."/>
            <person name="Zuccaro A."/>
            <person name="Kohler A."/>
            <person name="Nagy L.G."/>
            <person name="Floudas D."/>
            <person name="Copeland A."/>
            <person name="Barry K.W."/>
            <person name="Cichocki N."/>
            <person name="Veneault-Fourrey C."/>
            <person name="LaButti K."/>
            <person name="Lindquist E.A."/>
            <person name="Lipzen A."/>
            <person name="Lundell T."/>
            <person name="Morin E."/>
            <person name="Murat C."/>
            <person name="Sun H."/>
            <person name="Tunlid A."/>
            <person name="Henrissat B."/>
            <person name="Grigoriev I.V."/>
            <person name="Hibbett D.S."/>
            <person name="Martin F."/>
            <person name="Nordberg H.P."/>
            <person name="Cantor M.N."/>
            <person name="Hua S.X."/>
        </authorList>
    </citation>
    <scope>NUCLEOTIDE SEQUENCE [LARGE SCALE GENOMIC DNA]</scope>
    <source>
        <strain evidence="4 5">MAFF 305830</strain>
    </source>
</reference>
<evidence type="ECO:0000313" key="4">
    <source>
        <dbReference type="EMBL" id="KIM20139.1"/>
    </source>
</evidence>
<feature type="repeat" description="WD" evidence="3">
    <location>
        <begin position="871"/>
        <end position="912"/>
    </location>
</feature>
<dbReference type="PROSITE" id="PS00678">
    <property type="entry name" value="WD_REPEATS_1"/>
    <property type="match status" value="12"/>
</dbReference>
<feature type="repeat" description="WD" evidence="3">
    <location>
        <begin position="525"/>
        <end position="566"/>
    </location>
</feature>
<evidence type="ECO:0000313" key="5">
    <source>
        <dbReference type="Proteomes" id="UP000054097"/>
    </source>
</evidence>
<dbReference type="PROSITE" id="PS50294">
    <property type="entry name" value="WD_REPEATS_REGION"/>
    <property type="match status" value="13"/>
</dbReference>
<feature type="repeat" description="WD" evidence="3">
    <location>
        <begin position="914"/>
        <end position="955"/>
    </location>
</feature>
<evidence type="ECO:0000256" key="3">
    <source>
        <dbReference type="PROSITE-ProRule" id="PRU00221"/>
    </source>
</evidence>
<dbReference type="SUPFAM" id="SSF52151">
    <property type="entry name" value="FabD/lysophospholipase-like"/>
    <property type="match status" value="1"/>
</dbReference>
<feature type="repeat" description="WD" evidence="3">
    <location>
        <begin position="783"/>
        <end position="826"/>
    </location>
</feature>
<dbReference type="HOGENOM" id="CLU_275359_0_0_1"/>
<feature type="repeat" description="WD" evidence="3">
    <location>
        <begin position="482"/>
        <end position="523"/>
    </location>
</feature>
<dbReference type="CDD" id="cd00200">
    <property type="entry name" value="WD40"/>
    <property type="match status" value="2"/>
</dbReference>
<feature type="repeat" description="WD" evidence="3">
    <location>
        <begin position="654"/>
        <end position="695"/>
    </location>
</feature>
<dbReference type="STRING" id="933852.A0A0C3AJC2"/>
<dbReference type="Pfam" id="PF00400">
    <property type="entry name" value="WD40"/>
    <property type="match status" value="13"/>
</dbReference>
<dbReference type="InterPro" id="IPR019775">
    <property type="entry name" value="WD40_repeat_CS"/>
</dbReference>
<dbReference type="PANTHER" id="PTHR44129">
    <property type="entry name" value="WD REPEAT-CONTAINING PROTEIN POP1"/>
    <property type="match status" value="1"/>
</dbReference>
<feature type="repeat" description="WD" evidence="3">
    <location>
        <begin position="1000"/>
        <end position="1041"/>
    </location>
</feature>
<feature type="repeat" description="WD" evidence="3">
    <location>
        <begin position="828"/>
        <end position="869"/>
    </location>
</feature>
<feature type="repeat" description="WD" evidence="3">
    <location>
        <begin position="957"/>
        <end position="998"/>
    </location>
</feature>
<keyword evidence="2" id="KW-0677">Repeat</keyword>
<dbReference type="InterPro" id="IPR001680">
    <property type="entry name" value="WD40_rpt"/>
</dbReference>
<reference evidence="5" key="2">
    <citation type="submission" date="2015-01" db="EMBL/GenBank/DDBJ databases">
        <title>Evolutionary Origins and Diversification of the Mycorrhizal Mutualists.</title>
        <authorList>
            <consortium name="DOE Joint Genome Institute"/>
            <consortium name="Mycorrhizal Genomics Consortium"/>
            <person name="Kohler A."/>
            <person name="Kuo A."/>
            <person name="Nagy L.G."/>
            <person name="Floudas D."/>
            <person name="Copeland A."/>
            <person name="Barry K.W."/>
            <person name="Cichocki N."/>
            <person name="Veneault-Fourrey C."/>
            <person name="LaButti K."/>
            <person name="Lindquist E.A."/>
            <person name="Lipzen A."/>
            <person name="Lundell T."/>
            <person name="Morin E."/>
            <person name="Murat C."/>
            <person name="Riley R."/>
            <person name="Ohm R."/>
            <person name="Sun H."/>
            <person name="Tunlid A."/>
            <person name="Henrissat B."/>
            <person name="Grigoriev I.V."/>
            <person name="Hibbett D.S."/>
            <person name="Martin F."/>
        </authorList>
    </citation>
    <scope>NUCLEOTIDE SEQUENCE [LARGE SCALE GENOMIC DNA]</scope>
    <source>
        <strain evidence="5">MAFF 305830</strain>
    </source>
</reference>
<dbReference type="Proteomes" id="UP000054097">
    <property type="component" value="Unassembled WGS sequence"/>
</dbReference>
<dbReference type="Gene3D" id="2.130.10.10">
    <property type="entry name" value="YVTN repeat-like/Quinoprotein amine dehydrogenase"/>
    <property type="match status" value="7"/>
</dbReference>
<dbReference type="EMBL" id="KN824470">
    <property type="protein sequence ID" value="KIM20139.1"/>
    <property type="molecule type" value="Genomic_DNA"/>
</dbReference>
<sequence length="1160" mass="125847">MQFLHPEGDGVRILSLDGGDARCFSQLLILEELMHRLEYDHGRPVRPCEFFHSITGVGAAGVIAIFLGVLDMTISETMEAFIGICEKVFAPDPCDDRLRSERLVLATRKILDKLNVAHDTRLGGDIDRSAGCRVSICYSSASISGCRMFRNYMSKQPSYNPTIVEAVSACWATPGLFSSVYIGTPPQREEIISAVNGFNNPALQALQEARDLFGPNKPVSAFLSLGSGKNRPVSIHSDRFLHDTVQQTEITEENIEREFGHSGVYYRLSPEYTTQSGSFDILDNQFGSINSYTRAYLERAAIIRSVESFLIASTRTSNVDLTFKGKARPGKLVTGLGQVPTTVRLSREERSILSDLKVKGIDSGSPLQGCMPDFMHKQFLFWLEILSISQRVNMGSNMLLLLIDWILPHSHPEAVEFARDMHKFVVTFASPISQSVAHIYLSALPFSPPVSVVWKQYIPEYAHTLTFQSGGLSYWPVVWHVLTGHDAEVNAVAFAPDGKRIVSGSSDHTIRVWDTETGAAVTSPFKGHRAWITSVKFSPDGKRIVSGSDDQTIRVWDAETGTVVASPFEGHSDLVTSVRFSPNGKRIVSSSTDKTIRVWDAETGAVIAGPFKGHNDSVTSVGFSPDGKRVVSGSEDETIRVWDTETGVVLAGPFRGHNHVVTSVGFSPDGKCIVSGSYDRTIRVWDAETGVVVTGPFEGHSDWVVSVEFSPDGKRIVSGSDDKTIRVWDAKTSVVIDSRFEGHDGSVNSVGFSPDGKRIVSGSDDKTVRVWNAETGAIIAGPFEGHNESVMSVDFSPDGKRIVSGSGSEGPNIRIWDAETGAVVAGPLSGHNGSVMSVRFSPDGKRIISGSHDRTIRVWDAETGSIIAGPFKGHSDWVTSVEISPDGKRIISASDDQTIRVWDANTGAVVSGPLQGHDESVSSVGFSPDGKRIISGSHDQTIRVWDAQTGAVIAGPFKGHSDWVTSVGFSPDGKHIVSGSDDQTIRIWNVETGEVVAVPLQGHDGSVSSVEFSPDGRRVASSSQDKTIRVWDIKTSAVITGYCKSHGNQPSSIGFSSDGKHIASSTWEGVIGEGDGLSQETLDLSSFPPNFGDSLKVEDGWVLGPRSELLFWVPPALRLGLNLAKNVLIITKDIVTKPDLTSFVSGKLWNLCKTRRDPKS</sequence>
<dbReference type="PRINTS" id="PR00320">
    <property type="entry name" value="GPROTEINBRPT"/>
</dbReference>
<dbReference type="SUPFAM" id="SSF50978">
    <property type="entry name" value="WD40 repeat-like"/>
    <property type="match status" value="2"/>
</dbReference>
<dbReference type="InterPro" id="IPR020472">
    <property type="entry name" value="WD40_PAC1"/>
</dbReference>
<dbReference type="OrthoDB" id="538223at2759"/>
<feature type="repeat" description="WD" evidence="3">
    <location>
        <begin position="697"/>
        <end position="738"/>
    </location>
</feature>
<keyword evidence="5" id="KW-1185">Reference proteome</keyword>
<protein>
    <submittedName>
        <fullName evidence="4">Uncharacterized protein</fullName>
    </submittedName>
</protein>
<dbReference type="InterPro" id="IPR015943">
    <property type="entry name" value="WD40/YVTN_repeat-like_dom_sf"/>
</dbReference>
<dbReference type="InterPro" id="IPR016035">
    <property type="entry name" value="Acyl_Trfase/lysoPLipase"/>
</dbReference>
<evidence type="ECO:0000256" key="1">
    <source>
        <dbReference type="ARBA" id="ARBA00022574"/>
    </source>
</evidence>
<keyword evidence="1 3" id="KW-0853">WD repeat</keyword>
<accession>A0A0C3AJC2</accession>
<proteinExistence type="predicted"/>
<dbReference type="SMART" id="SM00320">
    <property type="entry name" value="WD40"/>
    <property type="match status" value="14"/>
</dbReference>
<feature type="repeat" description="WD" evidence="3">
    <location>
        <begin position="611"/>
        <end position="652"/>
    </location>
</feature>